<evidence type="ECO:0000256" key="2">
    <source>
        <dbReference type="ARBA" id="ARBA00023082"/>
    </source>
</evidence>
<feature type="non-terminal residue" evidence="6">
    <location>
        <position position="1"/>
    </location>
</feature>
<evidence type="ECO:0000256" key="4">
    <source>
        <dbReference type="ARBA" id="ARBA00023163"/>
    </source>
</evidence>
<evidence type="ECO:0000313" key="7">
    <source>
        <dbReference type="Proteomes" id="UP000782843"/>
    </source>
</evidence>
<dbReference type="Gene3D" id="1.10.10.10">
    <property type="entry name" value="Winged helix-like DNA-binding domain superfamily/Winged helix DNA-binding domain"/>
    <property type="match status" value="1"/>
</dbReference>
<keyword evidence="1" id="KW-0805">Transcription regulation</keyword>
<evidence type="ECO:0000313" key="6">
    <source>
        <dbReference type="EMBL" id="MCA9382539.1"/>
    </source>
</evidence>
<proteinExistence type="predicted"/>
<dbReference type="NCBIfam" id="TIGR02937">
    <property type="entry name" value="sigma70-ECF"/>
    <property type="match status" value="1"/>
</dbReference>
<dbReference type="InterPro" id="IPR039425">
    <property type="entry name" value="RNA_pol_sigma-70-like"/>
</dbReference>
<dbReference type="Pfam" id="PF08281">
    <property type="entry name" value="Sigma70_r4_2"/>
    <property type="match status" value="1"/>
</dbReference>
<protein>
    <submittedName>
        <fullName evidence="6">Sigma-70 family RNA polymerase sigma factor</fullName>
    </submittedName>
</protein>
<dbReference type="GO" id="GO:0006352">
    <property type="term" value="P:DNA-templated transcription initiation"/>
    <property type="evidence" value="ECO:0007669"/>
    <property type="project" value="InterPro"/>
</dbReference>
<dbReference type="PANTHER" id="PTHR43133:SF8">
    <property type="entry name" value="RNA POLYMERASE SIGMA FACTOR HI_1459-RELATED"/>
    <property type="match status" value="1"/>
</dbReference>
<sequence length="122" mass="14248">GVSLGVWLYKIARNNLNDYFRKTIRSNKNVSLTGLESVIIDESAETLDDKIIRSDEESILYTALKRFKKSDQYLIYYKFFEDMSNKEIAEKTGLSETNVGTKLHRLRTKLKKIIVELENNEH</sequence>
<dbReference type="GO" id="GO:0016987">
    <property type="term" value="F:sigma factor activity"/>
    <property type="evidence" value="ECO:0007669"/>
    <property type="project" value="UniProtKB-KW"/>
</dbReference>
<evidence type="ECO:0000256" key="1">
    <source>
        <dbReference type="ARBA" id="ARBA00023015"/>
    </source>
</evidence>
<comment type="caution">
    <text evidence="6">The sequence shown here is derived from an EMBL/GenBank/DDBJ whole genome shotgun (WGS) entry which is preliminary data.</text>
</comment>
<dbReference type="AlphaFoldDB" id="A0A955L463"/>
<gene>
    <name evidence="6" type="ORF">KC660_03985</name>
</gene>
<dbReference type="InterPro" id="IPR036388">
    <property type="entry name" value="WH-like_DNA-bd_sf"/>
</dbReference>
<feature type="domain" description="RNA polymerase sigma factor 70 region 4 type 2" evidence="5">
    <location>
        <begin position="61"/>
        <end position="110"/>
    </location>
</feature>
<reference evidence="6" key="2">
    <citation type="journal article" date="2021" name="Microbiome">
        <title>Successional dynamics and alternative stable states in a saline activated sludge microbial community over 9 years.</title>
        <authorList>
            <person name="Wang Y."/>
            <person name="Ye J."/>
            <person name="Ju F."/>
            <person name="Liu L."/>
            <person name="Boyd J.A."/>
            <person name="Deng Y."/>
            <person name="Parks D.H."/>
            <person name="Jiang X."/>
            <person name="Yin X."/>
            <person name="Woodcroft B.J."/>
            <person name="Tyson G.W."/>
            <person name="Hugenholtz P."/>
            <person name="Polz M.F."/>
            <person name="Zhang T."/>
        </authorList>
    </citation>
    <scope>NUCLEOTIDE SEQUENCE</scope>
    <source>
        <strain evidence="6">HKST-UBA10</strain>
    </source>
</reference>
<keyword evidence="2" id="KW-0731">Sigma factor</keyword>
<dbReference type="InterPro" id="IPR013324">
    <property type="entry name" value="RNA_pol_sigma_r3/r4-like"/>
</dbReference>
<evidence type="ECO:0000256" key="3">
    <source>
        <dbReference type="ARBA" id="ARBA00023125"/>
    </source>
</evidence>
<organism evidence="6 7">
    <name type="scientific">Candidatus Dojkabacteria bacterium</name>
    <dbReference type="NCBI Taxonomy" id="2099670"/>
    <lineage>
        <taxon>Bacteria</taxon>
        <taxon>Candidatus Dojkabacteria</taxon>
    </lineage>
</organism>
<keyword evidence="3" id="KW-0238">DNA-binding</keyword>
<dbReference type="EMBL" id="JAGQLG010000160">
    <property type="protein sequence ID" value="MCA9382539.1"/>
    <property type="molecule type" value="Genomic_DNA"/>
</dbReference>
<dbReference type="SUPFAM" id="SSF88659">
    <property type="entry name" value="Sigma3 and sigma4 domains of RNA polymerase sigma factors"/>
    <property type="match status" value="1"/>
</dbReference>
<accession>A0A955L463</accession>
<keyword evidence="4" id="KW-0804">Transcription</keyword>
<name>A0A955L463_9BACT</name>
<evidence type="ECO:0000259" key="5">
    <source>
        <dbReference type="Pfam" id="PF08281"/>
    </source>
</evidence>
<dbReference type="Proteomes" id="UP000782843">
    <property type="component" value="Unassembled WGS sequence"/>
</dbReference>
<dbReference type="InterPro" id="IPR013249">
    <property type="entry name" value="RNA_pol_sigma70_r4_t2"/>
</dbReference>
<dbReference type="GO" id="GO:0003677">
    <property type="term" value="F:DNA binding"/>
    <property type="evidence" value="ECO:0007669"/>
    <property type="project" value="UniProtKB-KW"/>
</dbReference>
<dbReference type="PANTHER" id="PTHR43133">
    <property type="entry name" value="RNA POLYMERASE ECF-TYPE SIGMA FACTO"/>
    <property type="match status" value="1"/>
</dbReference>
<reference evidence="6" key="1">
    <citation type="submission" date="2020-04" db="EMBL/GenBank/DDBJ databases">
        <authorList>
            <person name="Zhang T."/>
        </authorList>
    </citation>
    <scope>NUCLEOTIDE SEQUENCE</scope>
    <source>
        <strain evidence="6">HKST-UBA10</strain>
    </source>
</reference>
<dbReference type="InterPro" id="IPR014284">
    <property type="entry name" value="RNA_pol_sigma-70_dom"/>
</dbReference>